<dbReference type="Gene3D" id="1.10.10.10">
    <property type="entry name" value="Winged helix-like DNA-binding domain superfamily/Winged helix DNA-binding domain"/>
    <property type="match status" value="1"/>
</dbReference>
<name>A0A1M5VVA2_9FIRM</name>
<evidence type="ECO:0000313" key="2">
    <source>
        <dbReference type="EMBL" id="SHH79176.1"/>
    </source>
</evidence>
<evidence type="ECO:0000313" key="3">
    <source>
        <dbReference type="Proteomes" id="UP000183995"/>
    </source>
</evidence>
<accession>A0A1M5VVA2</accession>
<dbReference type="SMART" id="SM01012">
    <property type="entry name" value="ANTAR"/>
    <property type="match status" value="1"/>
</dbReference>
<protein>
    <submittedName>
        <fullName evidence="2">Response regulator NasT</fullName>
    </submittedName>
</protein>
<dbReference type="SUPFAM" id="SSF52172">
    <property type="entry name" value="CheY-like"/>
    <property type="match status" value="1"/>
</dbReference>
<dbReference type="AlphaFoldDB" id="A0A1M5VVA2"/>
<dbReference type="EMBL" id="FQXV01000002">
    <property type="protein sequence ID" value="SHH79176.1"/>
    <property type="molecule type" value="Genomic_DNA"/>
</dbReference>
<keyword evidence="3" id="KW-1185">Reference proteome</keyword>
<proteinExistence type="predicted"/>
<reference evidence="2 3" key="1">
    <citation type="submission" date="2016-11" db="EMBL/GenBank/DDBJ databases">
        <authorList>
            <person name="Jaros S."/>
            <person name="Januszkiewicz K."/>
            <person name="Wedrychowicz H."/>
        </authorList>
    </citation>
    <scope>NUCLEOTIDE SEQUENCE [LARGE SCALE GENOMIC DNA]</scope>
    <source>
        <strain evidence="2 3">DSM 10068</strain>
    </source>
</reference>
<evidence type="ECO:0000259" key="1">
    <source>
        <dbReference type="PROSITE" id="PS50921"/>
    </source>
</evidence>
<dbReference type="STRING" id="1123282.SAMN02745823_01048"/>
<dbReference type="PROSITE" id="PS50921">
    <property type="entry name" value="ANTAR"/>
    <property type="match status" value="1"/>
</dbReference>
<organism evidence="2 3">
    <name type="scientific">Sporobacter termitidis DSM 10068</name>
    <dbReference type="NCBI Taxonomy" id="1123282"/>
    <lineage>
        <taxon>Bacteria</taxon>
        <taxon>Bacillati</taxon>
        <taxon>Bacillota</taxon>
        <taxon>Clostridia</taxon>
        <taxon>Eubacteriales</taxon>
        <taxon>Oscillospiraceae</taxon>
        <taxon>Sporobacter</taxon>
    </lineage>
</organism>
<dbReference type="InterPro" id="IPR005561">
    <property type="entry name" value="ANTAR"/>
</dbReference>
<dbReference type="Proteomes" id="UP000183995">
    <property type="component" value="Unassembled WGS sequence"/>
</dbReference>
<dbReference type="InterPro" id="IPR036388">
    <property type="entry name" value="WH-like_DNA-bd_sf"/>
</dbReference>
<dbReference type="InterPro" id="IPR011006">
    <property type="entry name" value="CheY-like_superfamily"/>
</dbReference>
<sequence length="178" mass="20012">MDRIIVAFENENNRKRICEMLEASGITVRLSCRSGSEAIRAARKLSGGIIICGYKLSEMTVTDLAYDLGGLAMVLAIAPPQQLELCRNENVFKLPTPFTKGDLVSSVRMLQQMEAKHFKAAPPRRSEKETAEINKAKEILMNKNGMTEEEAHRFIQRRSMDTGMKAVDTARMIIETYN</sequence>
<dbReference type="GO" id="GO:0003723">
    <property type="term" value="F:RNA binding"/>
    <property type="evidence" value="ECO:0007669"/>
    <property type="project" value="InterPro"/>
</dbReference>
<dbReference type="RefSeq" id="WP_073076586.1">
    <property type="nucleotide sequence ID" value="NZ_FQXV01000002.1"/>
</dbReference>
<feature type="domain" description="ANTAR" evidence="1">
    <location>
        <begin position="113"/>
        <end position="174"/>
    </location>
</feature>
<dbReference type="Pfam" id="PF03861">
    <property type="entry name" value="ANTAR"/>
    <property type="match status" value="1"/>
</dbReference>
<dbReference type="OrthoDB" id="9808843at2"/>
<gene>
    <name evidence="2" type="ORF">SAMN02745823_01048</name>
</gene>